<gene>
    <name evidence="6" type="ORF">CKO42_22980</name>
</gene>
<feature type="transmembrane region" description="Helical" evidence="5">
    <location>
        <begin position="28"/>
        <end position="45"/>
    </location>
</feature>
<dbReference type="Pfam" id="PF02674">
    <property type="entry name" value="Colicin_V"/>
    <property type="match status" value="1"/>
</dbReference>
<name>A0A9X1B6X9_9GAMM</name>
<dbReference type="GO" id="GO:0016020">
    <property type="term" value="C:membrane"/>
    <property type="evidence" value="ECO:0007669"/>
    <property type="project" value="UniProtKB-SubCell"/>
</dbReference>
<feature type="transmembrane region" description="Helical" evidence="5">
    <location>
        <begin position="100"/>
        <end position="123"/>
    </location>
</feature>
<comment type="subcellular location">
    <subcellularLocation>
        <location evidence="1">Membrane</location>
        <topology evidence="1">Multi-pass membrane protein</topology>
    </subcellularLocation>
</comment>
<dbReference type="AlphaFoldDB" id="A0A9X1B6X9"/>
<accession>A0A9X1B6X9</accession>
<evidence type="ECO:0000256" key="4">
    <source>
        <dbReference type="ARBA" id="ARBA00023136"/>
    </source>
</evidence>
<evidence type="ECO:0000256" key="5">
    <source>
        <dbReference type="SAM" id="Phobius"/>
    </source>
</evidence>
<comment type="caution">
    <text evidence="6">The sequence shown here is derived from an EMBL/GenBank/DDBJ whole genome shotgun (WGS) entry which is preliminary data.</text>
</comment>
<dbReference type="PANTHER" id="PTHR36926:SF1">
    <property type="entry name" value="COLICIN V PRODUCTION PROTEIN"/>
    <property type="match status" value="1"/>
</dbReference>
<feature type="transmembrane region" description="Helical" evidence="5">
    <location>
        <begin position="65"/>
        <end position="88"/>
    </location>
</feature>
<keyword evidence="4 5" id="KW-0472">Membrane</keyword>
<feature type="transmembrane region" description="Helical" evidence="5">
    <location>
        <begin position="6"/>
        <end position="21"/>
    </location>
</feature>
<sequence>MIWVDYVIIAIIALSALIGLARGLVREVISLAVWVAALAAAWLFYEPVALELTPWISTPSVRIGVAVLILVFGVLIVGAILGYMLATLVDKTGLSGTDRLLGVVFGAARGAVLVALVVFLASLTPVTEDPWWDQSQLLDQFKILADWMLEQVPPDVSERIKAL</sequence>
<dbReference type="GO" id="GO:0009403">
    <property type="term" value="P:toxin biosynthetic process"/>
    <property type="evidence" value="ECO:0007669"/>
    <property type="project" value="InterPro"/>
</dbReference>
<proteinExistence type="predicted"/>
<dbReference type="InterPro" id="IPR003825">
    <property type="entry name" value="Colicin-V_CvpA"/>
</dbReference>
<dbReference type="Proteomes" id="UP001138768">
    <property type="component" value="Unassembled WGS sequence"/>
</dbReference>
<dbReference type="PANTHER" id="PTHR36926">
    <property type="entry name" value="COLICIN V PRODUCTION PROTEIN"/>
    <property type="match status" value="1"/>
</dbReference>
<evidence type="ECO:0000313" key="7">
    <source>
        <dbReference type="Proteomes" id="UP001138768"/>
    </source>
</evidence>
<keyword evidence="2 5" id="KW-0812">Transmembrane</keyword>
<keyword evidence="7" id="KW-1185">Reference proteome</keyword>
<evidence type="ECO:0000256" key="2">
    <source>
        <dbReference type="ARBA" id="ARBA00022692"/>
    </source>
</evidence>
<organism evidence="6 7">
    <name type="scientific">Lamprobacter modestohalophilus</name>
    <dbReference type="NCBI Taxonomy" id="1064514"/>
    <lineage>
        <taxon>Bacteria</taxon>
        <taxon>Pseudomonadati</taxon>
        <taxon>Pseudomonadota</taxon>
        <taxon>Gammaproteobacteria</taxon>
        <taxon>Chromatiales</taxon>
        <taxon>Chromatiaceae</taxon>
        <taxon>Lamprobacter</taxon>
    </lineage>
</organism>
<evidence type="ECO:0000256" key="3">
    <source>
        <dbReference type="ARBA" id="ARBA00022989"/>
    </source>
</evidence>
<dbReference type="InterPro" id="IPR052719">
    <property type="entry name" value="CvpA-like"/>
</dbReference>
<protein>
    <submittedName>
        <fullName evidence="6">Colicin V production CvpA</fullName>
    </submittedName>
</protein>
<dbReference type="RefSeq" id="WP_200249668.1">
    <property type="nucleotide sequence ID" value="NZ_NRRY01000063.1"/>
</dbReference>
<reference evidence="6 7" key="1">
    <citation type="journal article" date="2020" name="Microorganisms">
        <title>Osmotic Adaptation and Compatible Solute Biosynthesis of Phototrophic Bacteria as Revealed from Genome Analyses.</title>
        <authorList>
            <person name="Imhoff J.F."/>
            <person name="Rahn T."/>
            <person name="Kunzel S."/>
            <person name="Keller A."/>
            <person name="Neulinger S.C."/>
        </authorList>
    </citation>
    <scope>NUCLEOTIDE SEQUENCE [LARGE SCALE GENOMIC DNA]</scope>
    <source>
        <strain evidence="6 7">DSM 25653</strain>
    </source>
</reference>
<evidence type="ECO:0000313" key="6">
    <source>
        <dbReference type="EMBL" id="MBK1621227.1"/>
    </source>
</evidence>
<keyword evidence="3 5" id="KW-1133">Transmembrane helix</keyword>
<dbReference type="EMBL" id="NRRY01000063">
    <property type="protein sequence ID" value="MBK1621227.1"/>
    <property type="molecule type" value="Genomic_DNA"/>
</dbReference>
<evidence type="ECO:0000256" key="1">
    <source>
        <dbReference type="ARBA" id="ARBA00004141"/>
    </source>
</evidence>